<gene>
    <name evidence="9" type="ORF">IDH44_26010</name>
</gene>
<dbReference type="PANTHER" id="PTHR32309:SF13">
    <property type="entry name" value="FERRIC ENTEROBACTIN TRANSPORT PROTEIN FEPE"/>
    <property type="match status" value="1"/>
</dbReference>
<dbReference type="PANTHER" id="PTHR32309">
    <property type="entry name" value="TYROSINE-PROTEIN KINASE"/>
    <property type="match status" value="1"/>
</dbReference>
<evidence type="ECO:0000256" key="2">
    <source>
        <dbReference type="ARBA" id="ARBA00006683"/>
    </source>
</evidence>
<accession>A0A927GUY2</accession>
<dbReference type="GO" id="GO:0005886">
    <property type="term" value="C:plasma membrane"/>
    <property type="evidence" value="ECO:0007669"/>
    <property type="project" value="UniProtKB-SubCell"/>
</dbReference>
<dbReference type="RefSeq" id="WP_190921735.1">
    <property type="nucleotide sequence ID" value="NZ_JACXIZ010000084.1"/>
</dbReference>
<comment type="similarity">
    <text evidence="2">Belongs to the CpsC/CapA family.</text>
</comment>
<evidence type="ECO:0000313" key="10">
    <source>
        <dbReference type="Proteomes" id="UP000621560"/>
    </source>
</evidence>
<evidence type="ECO:0000259" key="8">
    <source>
        <dbReference type="Pfam" id="PF02706"/>
    </source>
</evidence>
<dbReference type="InterPro" id="IPR050445">
    <property type="entry name" value="Bact_polysacc_biosynth/exp"/>
</dbReference>
<feature type="domain" description="Polysaccharide chain length determinant N-terminal" evidence="8">
    <location>
        <begin position="2"/>
        <end position="90"/>
    </location>
</feature>
<organism evidence="9 10">
    <name type="scientific">Paenibacillus sabuli</name>
    <dbReference type="NCBI Taxonomy" id="2772509"/>
    <lineage>
        <taxon>Bacteria</taxon>
        <taxon>Bacillati</taxon>
        <taxon>Bacillota</taxon>
        <taxon>Bacilli</taxon>
        <taxon>Bacillales</taxon>
        <taxon>Paenibacillaceae</taxon>
        <taxon>Paenibacillus</taxon>
    </lineage>
</organism>
<keyword evidence="5 7" id="KW-1133">Transmembrane helix</keyword>
<reference evidence="9" key="1">
    <citation type="submission" date="2020-09" db="EMBL/GenBank/DDBJ databases">
        <title>A novel bacterium of genus Paenibacillus, isolated from South China Sea.</title>
        <authorList>
            <person name="Huang H."/>
            <person name="Mo K."/>
            <person name="Hu Y."/>
        </authorList>
    </citation>
    <scope>NUCLEOTIDE SEQUENCE</scope>
    <source>
        <strain evidence="9">IB182496</strain>
    </source>
</reference>
<dbReference type="EMBL" id="JACXIZ010000084">
    <property type="protein sequence ID" value="MBD2848640.1"/>
    <property type="molecule type" value="Genomic_DNA"/>
</dbReference>
<dbReference type="GO" id="GO:0004713">
    <property type="term" value="F:protein tyrosine kinase activity"/>
    <property type="evidence" value="ECO:0007669"/>
    <property type="project" value="TreeGrafter"/>
</dbReference>
<comment type="caution">
    <text evidence="9">The sequence shown here is derived from an EMBL/GenBank/DDBJ whole genome shotgun (WGS) entry which is preliminary data.</text>
</comment>
<dbReference type="Pfam" id="PF02706">
    <property type="entry name" value="Wzz"/>
    <property type="match status" value="1"/>
</dbReference>
<name>A0A927GUY2_9BACL</name>
<evidence type="ECO:0000256" key="6">
    <source>
        <dbReference type="ARBA" id="ARBA00023136"/>
    </source>
</evidence>
<evidence type="ECO:0000256" key="3">
    <source>
        <dbReference type="ARBA" id="ARBA00022475"/>
    </source>
</evidence>
<sequence>MEIKHYFRIIRKRLWLILTCVLVATATSAYYSYTFIQPIYQASTQIIINNTVGQVGNEQIDFNTLGTNLMLIETYKEIIRTPAIMDKVVEAAPELGLTSQMLGQMVQVTNANNSQVMTLTVYDLSYARAATIVNTVTQVFQAQISSIMKVDNVHILNEAYLDDVPPPVNQSVNQNIMLSFGIALVFAVALAFLLEYLDDTLKTEEDIRRVFGGVRTFGTVGRIRAKDMRAGHRAKSLKQTGGSTYAANSR</sequence>
<dbReference type="InterPro" id="IPR003856">
    <property type="entry name" value="LPS_length_determ_N"/>
</dbReference>
<evidence type="ECO:0000256" key="5">
    <source>
        <dbReference type="ARBA" id="ARBA00022989"/>
    </source>
</evidence>
<comment type="subcellular location">
    <subcellularLocation>
        <location evidence="1">Cell membrane</location>
        <topology evidence="1">Multi-pass membrane protein</topology>
    </subcellularLocation>
</comment>
<evidence type="ECO:0000256" key="7">
    <source>
        <dbReference type="SAM" id="Phobius"/>
    </source>
</evidence>
<keyword evidence="3" id="KW-1003">Cell membrane</keyword>
<evidence type="ECO:0000313" key="9">
    <source>
        <dbReference type="EMBL" id="MBD2848640.1"/>
    </source>
</evidence>
<feature type="transmembrane region" description="Helical" evidence="7">
    <location>
        <begin position="176"/>
        <end position="194"/>
    </location>
</feature>
<protein>
    <submittedName>
        <fullName evidence="9">Lipopolysaccharide biosynthesis protein</fullName>
    </submittedName>
</protein>
<evidence type="ECO:0000256" key="1">
    <source>
        <dbReference type="ARBA" id="ARBA00004651"/>
    </source>
</evidence>
<keyword evidence="10" id="KW-1185">Reference proteome</keyword>
<keyword evidence="4 7" id="KW-0812">Transmembrane</keyword>
<keyword evidence="6 7" id="KW-0472">Membrane</keyword>
<evidence type="ECO:0000256" key="4">
    <source>
        <dbReference type="ARBA" id="ARBA00022692"/>
    </source>
</evidence>
<dbReference type="Proteomes" id="UP000621560">
    <property type="component" value="Unassembled WGS sequence"/>
</dbReference>
<proteinExistence type="inferred from homology"/>
<dbReference type="AlphaFoldDB" id="A0A927GUY2"/>